<protein>
    <submittedName>
        <fullName evidence="3">Uncharacterized protein</fullName>
    </submittedName>
</protein>
<dbReference type="EMBL" id="JH688601">
    <property type="protein sequence ID" value="EJD32851.1"/>
    <property type="molecule type" value="Genomic_DNA"/>
</dbReference>
<evidence type="ECO:0000313" key="4">
    <source>
        <dbReference type="Proteomes" id="UP000006514"/>
    </source>
</evidence>
<keyword evidence="2" id="KW-0472">Membrane</keyword>
<accession>J0L901</accession>
<keyword evidence="2" id="KW-0812">Transmembrane</keyword>
<name>J0L901_AURST</name>
<feature type="transmembrane region" description="Helical" evidence="2">
    <location>
        <begin position="145"/>
        <end position="164"/>
    </location>
</feature>
<evidence type="ECO:0000256" key="1">
    <source>
        <dbReference type="SAM" id="MobiDB-lite"/>
    </source>
</evidence>
<keyword evidence="4" id="KW-1185">Reference proteome</keyword>
<gene>
    <name evidence="3" type="ORF">AURDEDRAFT_178049</name>
</gene>
<keyword evidence="2" id="KW-1133">Transmembrane helix</keyword>
<evidence type="ECO:0000313" key="3">
    <source>
        <dbReference type="EMBL" id="EJD32851.1"/>
    </source>
</evidence>
<reference evidence="4" key="1">
    <citation type="journal article" date="2012" name="Science">
        <title>The Paleozoic origin of enzymatic lignin decomposition reconstructed from 31 fungal genomes.</title>
        <authorList>
            <person name="Floudas D."/>
            <person name="Binder M."/>
            <person name="Riley R."/>
            <person name="Barry K."/>
            <person name="Blanchette R.A."/>
            <person name="Henrissat B."/>
            <person name="Martinez A.T."/>
            <person name="Otillar R."/>
            <person name="Spatafora J.W."/>
            <person name="Yadav J.S."/>
            <person name="Aerts A."/>
            <person name="Benoit I."/>
            <person name="Boyd A."/>
            <person name="Carlson A."/>
            <person name="Copeland A."/>
            <person name="Coutinho P.M."/>
            <person name="de Vries R.P."/>
            <person name="Ferreira P."/>
            <person name="Findley K."/>
            <person name="Foster B."/>
            <person name="Gaskell J."/>
            <person name="Glotzer D."/>
            <person name="Gorecki P."/>
            <person name="Heitman J."/>
            <person name="Hesse C."/>
            <person name="Hori C."/>
            <person name="Igarashi K."/>
            <person name="Jurgens J.A."/>
            <person name="Kallen N."/>
            <person name="Kersten P."/>
            <person name="Kohler A."/>
            <person name="Kuees U."/>
            <person name="Kumar T.K.A."/>
            <person name="Kuo A."/>
            <person name="LaButti K."/>
            <person name="Larrondo L.F."/>
            <person name="Lindquist E."/>
            <person name="Ling A."/>
            <person name="Lombard V."/>
            <person name="Lucas S."/>
            <person name="Lundell T."/>
            <person name="Martin R."/>
            <person name="McLaughlin D.J."/>
            <person name="Morgenstern I."/>
            <person name="Morin E."/>
            <person name="Murat C."/>
            <person name="Nagy L.G."/>
            <person name="Nolan M."/>
            <person name="Ohm R.A."/>
            <person name="Patyshakuliyeva A."/>
            <person name="Rokas A."/>
            <person name="Ruiz-Duenas F.J."/>
            <person name="Sabat G."/>
            <person name="Salamov A."/>
            <person name="Samejima M."/>
            <person name="Schmutz J."/>
            <person name="Slot J.C."/>
            <person name="St John F."/>
            <person name="Stenlid J."/>
            <person name="Sun H."/>
            <person name="Sun S."/>
            <person name="Syed K."/>
            <person name="Tsang A."/>
            <person name="Wiebenga A."/>
            <person name="Young D."/>
            <person name="Pisabarro A."/>
            <person name="Eastwood D.C."/>
            <person name="Martin F."/>
            <person name="Cullen D."/>
            <person name="Grigoriev I.V."/>
            <person name="Hibbett D.S."/>
        </authorList>
    </citation>
    <scope>NUCLEOTIDE SEQUENCE [LARGE SCALE GENOMIC DNA]</scope>
    <source>
        <strain evidence="4">TFB10046</strain>
    </source>
</reference>
<dbReference type="KEGG" id="adl:AURDEDRAFT_178049"/>
<evidence type="ECO:0000256" key="2">
    <source>
        <dbReference type="SAM" id="Phobius"/>
    </source>
</evidence>
<sequence length="191" mass="20062">MTSHGRDRAARGRSYSSRSSPLLYGFHASLAVLFLLLRRGAPFSFPHPALDRRQWPSRGSPALCSSPRGRSAQNPSPTTELSTSIATTTIVTTVPVGLHTGSRSHTSTSAFTTTTTTTVPVTFSVTPTPSPTPKPVLLDTRADPAFGVLGALLILTCIPTAFLVHKNLTSTPVLPPRVSAIPGKKAAAPAL</sequence>
<proteinExistence type="predicted"/>
<dbReference type="OrthoDB" id="3267494at2759"/>
<dbReference type="AlphaFoldDB" id="J0L901"/>
<dbReference type="InParanoid" id="J0L901"/>
<feature type="transmembrane region" description="Helical" evidence="2">
    <location>
        <begin position="21"/>
        <end position="37"/>
    </location>
</feature>
<dbReference type="Proteomes" id="UP000006514">
    <property type="component" value="Unassembled WGS sequence"/>
</dbReference>
<organism evidence="3 4">
    <name type="scientific">Auricularia subglabra (strain TFB-10046 / SS5)</name>
    <name type="common">White-rot fungus</name>
    <name type="synonym">Auricularia delicata (strain TFB10046)</name>
    <dbReference type="NCBI Taxonomy" id="717982"/>
    <lineage>
        <taxon>Eukaryota</taxon>
        <taxon>Fungi</taxon>
        <taxon>Dikarya</taxon>
        <taxon>Basidiomycota</taxon>
        <taxon>Agaricomycotina</taxon>
        <taxon>Agaricomycetes</taxon>
        <taxon>Auriculariales</taxon>
        <taxon>Auriculariaceae</taxon>
        <taxon>Auricularia</taxon>
    </lineage>
</organism>
<feature type="region of interest" description="Disordered" evidence="1">
    <location>
        <begin position="47"/>
        <end position="81"/>
    </location>
</feature>